<dbReference type="InterPro" id="IPR000120">
    <property type="entry name" value="Amidase"/>
</dbReference>
<dbReference type="PANTHER" id="PTHR11895:SF7">
    <property type="entry name" value="GLUTAMYL-TRNA(GLN) AMIDOTRANSFERASE SUBUNIT A, MITOCHONDRIAL"/>
    <property type="match status" value="1"/>
</dbReference>
<reference evidence="2" key="1">
    <citation type="submission" date="2023-03" db="EMBL/GenBank/DDBJ databases">
        <title>Mating type loci evolution in Malassezia.</title>
        <authorList>
            <person name="Coelho M.A."/>
        </authorList>
    </citation>
    <scope>NUCLEOTIDE SEQUENCE</scope>
    <source>
        <strain evidence="2">CBS 7876</strain>
    </source>
</reference>
<dbReference type="AlphaFoldDB" id="A0AAF0E1E1"/>
<dbReference type="GO" id="GO:0070681">
    <property type="term" value="P:glutaminyl-tRNAGln biosynthesis via transamidation"/>
    <property type="evidence" value="ECO:0007669"/>
    <property type="project" value="TreeGrafter"/>
</dbReference>
<keyword evidence="3" id="KW-1185">Reference proteome</keyword>
<proteinExistence type="predicted"/>
<dbReference type="SUPFAM" id="SSF75304">
    <property type="entry name" value="Amidase signature (AS) enzymes"/>
    <property type="match status" value="1"/>
</dbReference>
<dbReference type="Gene3D" id="3.90.1300.10">
    <property type="entry name" value="Amidase signature (AS) domain"/>
    <property type="match status" value="1"/>
</dbReference>
<evidence type="ECO:0000259" key="1">
    <source>
        <dbReference type="Pfam" id="PF01425"/>
    </source>
</evidence>
<dbReference type="InterPro" id="IPR023631">
    <property type="entry name" value="Amidase_dom"/>
</dbReference>
<name>A0AAF0E1E1_9BASI</name>
<dbReference type="InterPro" id="IPR036928">
    <property type="entry name" value="AS_sf"/>
</dbReference>
<dbReference type="GO" id="GO:0005739">
    <property type="term" value="C:mitochondrion"/>
    <property type="evidence" value="ECO:0007669"/>
    <property type="project" value="TreeGrafter"/>
</dbReference>
<dbReference type="GO" id="GO:0050567">
    <property type="term" value="F:glutaminyl-tRNA synthase (glutamine-hydrolyzing) activity"/>
    <property type="evidence" value="ECO:0007669"/>
    <property type="project" value="TreeGrafter"/>
</dbReference>
<evidence type="ECO:0000313" key="3">
    <source>
        <dbReference type="Proteomes" id="UP001214603"/>
    </source>
</evidence>
<dbReference type="Pfam" id="PF01425">
    <property type="entry name" value="Amidase"/>
    <property type="match status" value="1"/>
</dbReference>
<dbReference type="PANTHER" id="PTHR11895">
    <property type="entry name" value="TRANSAMIDASE"/>
    <property type="match status" value="1"/>
</dbReference>
<dbReference type="Proteomes" id="UP001214603">
    <property type="component" value="Chromosome 6"/>
</dbReference>
<evidence type="ECO:0000313" key="2">
    <source>
        <dbReference type="EMBL" id="WFD04006.1"/>
    </source>
</evidence>
<sequence length="200" mass="21186">MEQCIGAYYVLALAEASSNLSRFDGMRYGLTVPDEPTLLDTISKARSLGLGDEVQKRILLGTYAVTTEAWDSYYVAALAVRYALIQELAQHWLQKDLRTSLGGQKGGVDVLVHPTALQGAPRLGEGTASEYAQDALTTYGNLAGIPVLSAPAAAKLDDGNGVALPVGISFAAQWGHDDLLLHVVDQLQSHSSVLAKGSGF</sequence>
<gene>
    <name evidence="2" type="ORF">MOBT1_002703</name>
</gene>
<feature type="domain" description="Amidase" evidence="1">
    <location>
        <begin position="3"/>
        <end position="181"/>
    </location>
</feature>
<accession>A0AAF0E1E1</accession>
<dbReference type="EMBL" id="CP119939">
    <property type="protein sequence ID" value="WFD04006.1"/>
    <property type="molecule type" value="Genomic_DNA"/>
</dbReference>
<dbReference type="GO" id="GO:0030956">
    <property type="term" value="C:glutamyl-tRNA(Gln) amidotransferase complex"/>
    <property type="evidence" value="ECO:0007669"/>
    <property type="project" value="TreeGrafter"/>
</dbReference>
<organism evidence="2 3">
    <name type="scientific">Malassezia obtusa</name>
    <dbReference type="NCBI Taxonomy" id="76774"/>
    <lineage>
        <taxon>Eukaryota</taxon>
        <taxon>Fungi</taxon>
        <taxon>Dikarya</taxon>
        <taxon>Basidiomycota</taxon>
        <taxon>Ustilaginomycotina</taxon>
        <taxon>Malasseziomycetes</taxon>
        <taxon>Malasseziales</taxon>
        <taxon>Malasseziaceae</taxon>
        <taxon>Malassezia</taxon>
    </lineage>
</organism>
<dbReference type="GO" id="GO:0032543">
    <property type="term" value="P:mitochondrial translation"/>
    <property type="evidence" value="ECO:0007669"/>
    <property type="project" value="TreeGrafter"/>
</dbReference>
<protein>
    <recommendedName>
        <fullName evidence="1">Amidase domain-containing protein</fullName>
    </recommendedName>
</protein>